<dbReference type="PANTHER" id="PTHR30050:SF4">
    <property type="entry name" value="ATP-BINDING PROTEIN RV3427C IN INSERTION SEQUENCE-RELATED"/>
    <property type="match status" value="1"/>
</dbReference>
<sequence>MDFFDPEKILKQMSNRWSRQDDNVEIKSIQCEKCEDRGLYMEGEFAVPCICVQRKALENKFRNCQIPKSMLKHSFNNFKLSYYSPTVKEPLSKRTYLEIAQRTLHYAEDFAKAFVEGDVREGLLLQGQVGSGKTFLACCIANYVLQNSDKAVLFVIVPDLLEKIKASYSNVGNYTEYSLVEAACEVPLLIMDDLGAHNYTEWTKNKIYNIINHRVNQELPTIITTNLDVSDDLVKLVGERTVSRIEQMCYPLWLEREYDIREVIRQEKINQHISGLR</sequence>
<keyword evidence="3" id="KW-1185">Reference proteome</keyword>
<reference evidence="3" key="1">
    <citation type="submission" date="2016-11" db="EMBL/GenBank/DDBJ databases">
        <authorList>
            <person name="Varghese N."/>
            <person name="Submissions S."/>
        </authorList>
    </citation>
    <scope>NUCLEOTIDE SEQUENCE [LARGE SCALE GENOMIC DNA]</scope>
    <source>
        <strain evidence="3">DSM 10349</strain>
    </source>
</reference>
<keyword evidence="2" id="KW-0347">Helicase</keyword>
<evidence type="ECO:0000313" key="2">
    <source>
        <dbReference type="EMBL" id="SHK66131.1"/>
    </source>
</evidence>
<dbReference type="Pfam" id="PF01695">
    <property type="entry name" value="IstB_IS21"/>
    <property type="match status" value="1"/>
</dbReference>
<dbReference type="InterPro" id="IPR002611">
    <property type="entry name" value="IstB_ATP-bd"/>
</dbReference>
<keyword evidence="2" id="KW-0378">Hydrolase</keyword>
<dbReference type="Proteomes" id="UP000183997">
    <property type="component" value="Unassembled WGS sequence"/>
</dbReference>
<dbReference type="InterPro" id="IPR027417">
    <property type="entry name" value="P-loop_NTPase"/>
</dbReference>
<dbReference type="SUPFAM" id="SSF52540">
    <property type="entry name" value="P-loop containing nucleoside triphosphate hydrolases"/>
    <property type="match status" value="1"/>
</dbReference>
<evidence type="ECO:0000313" key="3">
    <source>
        <dbReference type="Proteomes" id="UP000183997"/>
    </source>
</evidence>
<proteinExistence type="predicted"/>
<dbReference type="InterPro" id="IPR003593">
    <property type="entry name" value="AAA+_ATPase"/>
</dbReference>
<dbReference type="PANTHER" id="PTHR30050">
    <property type="entry name" value="CHROMOSOMAL REPLICATION INITIATOR PROTEIN DNAA"/>
    <property type="match status" value="1"/>
</dbReference>
<dbReference type="STRING" id="1121421.SAMN02745123_02674"/>
<dbReference type="Gene3D" id="3.40.50.300">
    <property type="entry name" value="P-loop containing nucleotide triphosphate hydrolases"/>
    <property type="match status" value="1"/>
</dbReference>
<dbReference type="RefSeq" id="WP_072915250.1">
    <property type="nucleotide sequence ID" value="NZ_FRAR01000019.1"/>
</dbReference>
<dbReference type="GO" id="GO:0004386">
    <property type="term" value="F:helicase activity"/>
    <property type="evidence" value="ECO:0007669"/>
    <property type="project" value="UniProtKB-KW"/>
</dbReference>
<protein>
    <submittedName>
        <fullName evidence="2">Replicative DNA helicase loader DnaI</fullName>
    </submittedName>
</protein>
<keyword evidence="2" id="KW-0067">ATP-binding</keyword>
<dbReference type="AlphaFoldDB" id="A0A1M6UAE6"/>
<organism evidence="2 3">
    <name type="scientific">Desulforamulus aeronauticus DSM 10349</name>
    <dbReference type="NCBI Taxonomy" id="1121421"/>
    <lineage>
        <taxon>Bacteria</taxon>
        <taxon>Bacillati</taxon>
        <taxon>Bacillota</taxon>
        <taxon>Clostridia</taxon>
        <taxon>Eubacteriales</taxon>
        <taxon>Peptococcaceae</taxon>
        <taxon>Desulforamulus</taxon>
    </lineage>
</organism>
<feature type="domain" description="AAA+ ATPase" evidence="1">
    <location>
        <begin position="119"/>
        <end position="252"/>
    </location>
</feature>
<dbReference type="CDD" id="cd00009">
    <property type="entry name" value="AAA"/>
    <property type="match status" value="1"/>
</dbReference>
<dbReference type="GO" id="GO:0005524">
    <property type="term" value="F:ATP binding"/>
    <property type="evidence" value="ECO:0007669"/>
    <property type="project" value="InterPro"/>
</dbReference>
<accession>A0A1M6UAE6</accession>
<dbReference type="SMART" id="SM00382">
    <property type="entry name" value="AAA"/>
    <property type="match status" value="1"/>
</dbReference>
<evidence type="ECO:0000259" key="1">
    <source>
        <dbReference type="SMART" id="SM00382"/>
    </source>
</evidence>
<dbReference type="OrthoDB" id="9776217at2"/>
<name>A0A1M6UAE6_9FIRM</name>
<keyword evidence="2" id="KW-0547">Nucleotide-binding</keyword>
<gene>
    <name evidence="2" type="ORF">SAMN02745123_02674</name>
</gene>
<dbReference type="GO" id="GO:0006260">
    <property type="term" value="P:DNA replication"/>
    <property type="evidence" value="ECO:0007669"/>
    <property type="project" value="TreeGrafter"/>
</dbReference>
<dbReference type="EMBL" id="FRAR01000019">
    <property type="protein sequence ID" value="SHK66131.1"/>
    <property type="molecule type" value="Genomic_DNA"/>
</dbReference>